<evidence type="ECO:0000313" key="2">
    <source>
        <dbReference type="Proteomes" id="UP000827976"/>
    </source>
</evidence>
<organism evidence="1 2">
    <name type="scientific">Dioscorea alata</name>
    <name type="common">Purple yam</name>
    <dbReference type="NCBI Taxonomy" id="55571"/>
    <lineage>
        <taxon>Eukaryota</taxon>
        <taxon>Viridiplantae</taxon>
        <taxon>Streptophyta</taxon>
        <taxon>Embryophyta</taxon>
        <taxon>Tracheophyta</taxon>
        <taxon>Spermatophyta</taxon>
        <taxon>Magnoliopsida</taxon>
        <taxon>Liliopsida</taxon>
        <taxon>Dioscoreales</taxon>
        <taxon>Dioscoreaceae</taxon>
        <taxon>Dioscorea</taxon>
    </lineage>
</organism>
<evidence type="ECO:0000313" key="1">
    <source>
        <dbReference type="EMBL" id="KAH7674029.1"/>
    </source>
</evidence>
<dbReference type="Proteomes" id="UP000827976">
    <property type="component" value="Chromosome 8"/>
</dbReference>
<dbReference type="EMBL" id="CM037018">
    <property type="protein sequence ID" value="KAH7674029.1"/>
    <property type="molecule type" value="Genomic_DNA"/>
</dbReference>
<keyword evidence="2" id="KW-1185">Reference proteome</keyword>
<name>A0ACB7VIV3_DIOAL</name>
<proteinExistence type="predicted"/>
<reference evidence="2" key="1">
    <citation type="journal article" date="2022" name="Nat. Commun.">
        <title>Chromosome evolution and the genetic basis of agronomically important traits in greater yam.</title>
        <authorList>
            <person name="Bredeson J.V."/>
            <person name="Lyons J.B."/>
            <person name="Oniyinde I.O."/>
            <person name="Okereke N.R."/>
            <person name="Kolade O."/>
            <person name="Nnabue I."/>
            <person name="Nwadili C.O."/>
            <person name="Hribova E."/>
            <person name="Parker M."/>
            <person name="Nwogha J."/>
            <person name="Shu S."/>
            <person name="Carlson J."/>
            <person name="Kariba R."/>
            <person name="Muthemba S."/>
            <person name="Knop K."/>
            <person name="Barton G.J."/>
            <person name="Sherwood A.V."/>
            <person name="Lopez-Montes A."/>
            <person name="Asiedu R."/>
            <person name="Jamnadass R."/>
            <person name="Muchugi A."/>
            <person name="Goodstein D."/>
            <person name="Egesi C.N."/>
            <person name="Featherston J."/>
            <person name="Asfaw A."/>
            <person name="Simpson G.G."/>
            <person name="Dolezel J."/>
            <person name="Hendre P.S."/>
            <person name="Van Deynze A."/>
            <person name="Kumar P.L."/>
            <person name="Obidiegwu J.E."/>
            <person name="Bhattacharjee R."/>
            <person name="Rokhsar D.S."/>
        </authorList>
    </citation>
    <scope>NUCLEOTIDE SEQUENCE [LARGE SCALE GENOMIC DNA]</scope>
    <source>
        <strain evidence="2">cv. TDa95/00328</strain>
    </source>
</reference>
<accession>A0ACB7VIV3</accession>
<protein>
    <submittedName>
        <fullName evidence="1">Mannose-binding lectins domain-containing protein</fullName>
    </submittedName>
</protein>
<gene>
    <name evidence="1" type="ORF">IHE45_08G044600</name>
</gene>
<sequence length="199" mass="22419">MDGMRLGEDLESYFILRCRGNREKNKGKEWSDGMGGEVKQICIWYDDLIYGIQVSYERNGNIFHSPRHGGNEGNFEQILLNEPITCVRGHYGSWTWTDDNFPYVENAPYVNTVLIKSLTFETGKATYGPFGKEIGIPFRFKMATGCAGFHGRSSSDKDHGVLLAVGIYVRSFTIKPTLDVFSHIISPVPSVIHANEDNE</sequence>
<comment type="caution">
    <text evidence="1">The sequence shown here is derived from an EMBL/GenBank/DDBJ whole genome shotgun (WGS) entry which is preliminary data.</text>
</comment>